<gene>
    <name evidence="1" type="ORF">Q0590_33740</name>
</gene>
<protein>
    <recommendedName>
        <fullName evidence="3">Phage tail protein</fullName>
    </recommendedName>
</protein>
<dbReference type="Proteomes" id="UP001168528">
    <property type="component" value="Unassembled WGS sequence"/>
</dbReference>
<sequence>MINDIKLFSDHAINITDTYVVDDNGIDLSKLGRREFDKAISVDLKAPVLVEMTKVKTEFATVISFIESKCLVGGLPTKPIWYRINVIDQAINDYIGIGFLDIKQDWLSFTVNYLSCDRADQSGDTIMAIFDREFTWAVSFTLSQDNRKLQAELFIK</sequence>
<dbReference type="EMBL" id="JAUKPO010000051">
    <property type="protein sequence ID" value="MDO1451286.1"/>
    <property type="molecule type" value="Genomic_DNA"/>
</dbReference>
<proteinExistence type="predicted"/>
<organism evidence="1 2">
    <name type="scientific">Rhodocytophaga aerolata</name>
    <dbReference type="NCBI Taxonomy" id="455078"/>
    <lineage>
        <taxon>Bacteria</taxon>
        <taxon>Pseudomonadati</taxon>
        <taxon>Bacteroidota</taxon>
        <taxon>Cytophagia</taxon>
        <taxon>Cytophagales</taxon>
        <taxon>Rhodocytophagaceae</taxon>
        <taxon>Rhodocytophaga</taxon>
    </lineage>
</organism>
<dbReference type="RefSeq" id="WP_302042085.1">
    <property type="nucleotide sequence ID" value="NZ_JAUKPO010000051.1"/>
</dbReference>
<keyword evidence="2" id="KW-1185">Reference proteome</keyword>
<evidence type="ECO:0000313" key="1">
    <source>
        <dbReference type="EMBL" id="MDO1451286.1"/>
    </source>
</evidence>
<reference evidence="1" key="1">
    <citation type="submission" date="2023-07" db="EMBL/GenBank/DDBJ databases">
        <title>The genome sequence of Rhodocytophaga aerolata KACC 12507.</title>
        <authorList>
            <person name="Zhang X."/>
        </authorList>
    </citation>
    <scope>NUCLEOTIDE SEQUENCE</scope>
    <source>
        <strain evidence="1">KACC 12507</strain>
    </source>
</reference>
<name>A0ABT8RHU0_9BACT</name>
<comment type="caution">
    <text evidence="1">The sequence shown here is derived from an EMBL/GenBank/DDBJ whole genome shotgun (WGS) entry which is preliminary data.</text>
</comment>
<evidence type="ECO:0000313" key="2">
    <source>
        <dbReference type="Proteomes" id="UP001168528"/>
    </source>
</evidence>
<accession>A0ABT8RHU0</accession>
<evidence type="ECO:0008006" key="3">
    <source>
        <dbReference type="Google" id="ProtNLM"/>
    </source>
</evidence>